<protein>
    <submittedName>
        <fullName evidence="2">Uncharacterized protein</fullName>
    </submittedName>
</protein>
<feature type="region of interest" description="Disordered" evidence="1">
    <location>
        <begin position="132"/>
        <end position="275"/>
    </location>
</feature>
<feature type="compositionally biased region" description="Acidic residues" evidence="1">
    <location>
        <begin position="198"/>
        <end position="233"/>
    </location>
</feature>
<evidence type="ECO:0000313" key="2">
    <source>
        <dbReference type="EMBL" id="RXS72561.1"/>
    </source>
</evidence>
<feature type="compositionally biased region" description="Acidic residues" evidence="1">
    <location>
        <begin position="136"/>
        <end position="155"/>
    </location>
</feature>
<feature type="compositionally biased region" description="Basic and acidic residues" evidence="1">
    <location>
        <begin position="165"/>
        <end position="194"/>
    </location>
</feature>
<accession>A0A4Q1RD93</accession>
<dbReference type="AlphaFoldDB" id="A0A4Q1RD93"/>
<gene>
    <name evidence="2" type="ORF">ETP43_16405</name>
</gene>
<dbReference type="RefSeq" id="WP_129259678.1">
    <property type="nucleotide sequence ID" value="NZ_SDKC01000002.1"/>
</dbReference>
<dbReference type="EMBL" id="SDKC01000002">
    <property type="protein sequence ID" value="RXS72561.1"/>
    <property type="molecule type" value="Genomic_DNA"/>
</dbReference>
<evidence type="ECO:0000313" key="3">
    <source>
        <dbReference type="Proteomes" id="UP000290106"/>
    </source>
</evidence>
<sequence>MRNIGRWLQIAETAEKIRRTDDTGYAVSVLSMSTMALVHSGYPYVKTENDFIMELNGKEVNISKQPAYVETEAILKLKEEHAVLVNENKKLKRMLKIMLAENDPLDAENYEEPLIKLGACDETNDTAVDYSRMEADDTDLEDVEDPADTCMEEEPTAAVSEDTGITEKESASTEESTKPEKTHIAIGTEEDRASTELNLEEAETEPYLDETIIDDVYDESDEKNNDTVEDITEVEEKQKGKETQEAKTEEKAEGSNSVPVSTIGRKETKSDDMAGYKESMDLSELALSYCAMELRQMNSSTVVTLEMVISPLSMKEGKSDIIVWASDGANQKYYVSDERKGVLVSFGSVGVIVDGSVVGGKFQTKFKLPRQLKKLGVTIDVKETMFNGTGHNMICEDEVAVHVVPLSDKNRSDGMADFVYAILVNGEVTVLGDSFDKTEVHFDFRGIEHRLLAKWADKRLYTAVKPV</sequence>
<feature type="compositionally biased region" description="Basic and acidic residues" evidence="1">
    <location>
        <begin position="234"/>
        <end position="253"/>
    </location>
</feature>
<name>A0A4Q1RD93_9FIRM</name>
<dbReference type="Proteomes" id="UP000290106">
    <property type="component" value="Unassembled WGS sequence"/>
</dbReference>
<keyword evidence="3" id="KW-1185">Reference proteome</keyword>
<comment type="caution">
    <text evidence="2">The sequence shown here is derived from an EMBL/GenBank/DDBJ whole genome shotgun (WGS) entry which is preliminary data.</text>
</comment>
<feature type="compositionally biased region" description="Basic and acidic residues" evidence="1">
    <location>
        <begin position="264"/>
        <end position="275"/>
    </location>
</feature>
<organism evidence="2 3">
    <name type="scientific">Blautia faecicola</name>
    <dbReference type="NCBI Taxonomy" id="2509240"/>
    <lineage>
        <taxon>Bacteria</taxon>
        <taxon>Bacillati</taxon>
        <taxon>Bacillota</taxon>
        <taxon>Clostridia</taxon>
        <taxon>Lachnospirales</taxon>
        <taxon>Lachnospiraceae</taxon>
        <taxon>Blautia</taxon>
    </lineage>
</organism>
<proteinExistence type="predicted"/>
<reference evidence="2 3" key="1">
    <citation type="submission" date="2019-01" db="EMBL/GenBank/DDBJ databases">
        <title>Blautia sp. nov. KGMB01111 isolated human feces.</title>
        <authorList>
            <person name="Park J.-E."/>
            <person name="Kim J.-S."/>
            <person name="Park S.-H."/>
        </authorList>
    </citation>
    <scope>NUCLEOTIDE SEQUENCE [LARGE SCALE GENOMIC DNA]</scope>
    <source>
        <strain evidence="2 3">KGMB01111</strain>
    </source>
</reference>
<evidence type="ECO:0000256" key="1">
    <source>
        <dbReference type="SAM" id="MobiDB-lite"/>
    </source>
</evidence>